<dbReference type="GO" id="GO:0016020">
    <property type="term" value="C:membrane"/>
    <property type="evidence" value="ECO:0007669"/>
    <property type="project" value="InterPro"/>
</dbReference>
<proteinExistence type="predicted"/>
<dbReference type="GO" id="GO:0004566">
    <property type="term" value="F:beta-glucuronidase activity"/>
    <property type="evidence" value="ECO:0007669"/>
    <property type="project" value="TreeGrafter"/>
</dbReference>
<feature type="non-terminal residue" evidence="1">
    <location>
        <position position="1"/>
    </location>
</feature>
<dbReference type="PANTHER" id="PTHR14363:SF17">
    <property type="entry name" value="HEPARANASE-LIKE PROTEIN 3"/>
    <property type="match status" value="1"/>
</dbReference>
<organism evidence="1 2">
    <name type="scientific">Thlaspi arvense</name>
    <name type="common">Field penny-cress</name>
    <dbReference type="NCBI Taxonomy" id="13288"/>
    <lineage>
        <taxon>Eukaryota</taxon>
        <taxon>Viridiplantae</taxon>
        <taxon>Streptophyta</taxon>
        <taxon>Embryophyta</taxon>
        <taxon>Tracheophyta</taxon>
        <taxon>Spermatophyta</taxon>
        <taxon>Magnoliopsida</taxon>
        <taxon>eudicotyledons</taxon>
        <taxon>Gunneridae</taxon>
        <taxon>Pentapetalae</taxon>
        <taxon>rosids</taxon>
        <taxon>malvids</taxon>
        <taxon>Brassicales</taxon>
        <taxon>Brassicaceae</taxon>
        <taxon>Thlaspideae</taxon>
        <taxon>Thlaspi</taxon>
    </lineage>
</organism>
<accession>A0AAU9RRT6</accession>
<feature type="non-terminal residue" evidence="1">
    <location>
        <position position="76"/>
    </location>
</feature>
<reference evidence="1 2" key="1">
    <citation type="submission" date="2022-03" db="EMBL/GenBank/DDBJ databases">
        <authorList>
            <person name="Nunn A."/>
            <person name="Chopra R."/>
            <person name="Nunn A."/>
            <person name="Contreras Garrido A."/>
        </authorList>
    </citation>
    <scope>NUCLEOTIDE SEQUENCE [LARGE SCALE GENOMIC DNA]</scope>
</reference>
<dbReference type="Pfam" id="PF03662">
    <property type="entry name" value="Glyco_hydro_79n"/>
    <property type="match status" value="1"/>
</dbReference>
<name>A0AAU9RRT6_THLAR</name>
<protein>
    <submittedName>
        <fullName evidence="1">Uncharacterized protein</fullName>
    </submittedName>
</protein>
<comment type="caution">
    <text evidence="1">The sequence shown here is derived from an EMBL/GenBank/DDBJ whole genome shotgun (WGS) entry which is preliminary data.</text>
</comment>
<evidence type="ECO:0000313" key="1">
    <source>
        <dbReference type="EMBL" id="CAH2050621.1"/>
    </source>
</evidence>
<dbReference type="EMBL" id="CAJVSB020000412">
    <property type="protein sequence ID" value="CAH2050621.1"/>
    <property type="molecule type" value="Genomic_DNA"/>
</dbReference>
<evidence type="ECO:0000313" key="2">
    <source>
        <dbReference type="Proteomes" id="UP000836841"/>
    </source>
</evidence>
<dbReference type="AlphaFoldDB" id="A0AAU9RRT6"/>
<gene>
    <name evidence="1" type="ORF">TAV2_LOCUS8592</name>
</gene>
<dbReference type="Proteomes" id="UP000836841">
    <property type="component" value="Unassembled WGS sequence"/>
</dbReference>
<sequence>AGLKLLGDRVHRREECHCKTDSDFICATLDWWPPDKCDYGTCSWDHASLLNLTSTYWCLAARGNLVHGGLKGKNLH</sequence>
<dbReference type="InterPro" id="IPR005199">
    <property type="entry name" value="Glyco_hydro_79"/>
</dbReference>
<dbReference type="PANTHER" id="PTHR14363">
    <property type="entry name" value="HEPARANASE-RELATED"/>
    <property type="match status" value="1"/>
</dbReference>
<keyword evidence="2" id="KW-1185">Reference proteome</keyword>
<dbReference type="GO" id="GO:0009505">
    <property type="term" value="C:plant-type cell wall"/>
    <property type="evidence" value="ECO:0007669"/>
    <property type="project" value="TreeGrafter"/>
</dbReference>